<accession>M7ZKS5</accession>
<dbReference type="OMA" id="NCDVEAM"/>
<evidence type="ECO:0000313" key="1">
    <source>
        <dbReference type="EMBL" id="EMS48689.1"/>
    </source>
</evidence>
<gene>
    <name evidence="1" type="ORF">TRIUR3_18900</name>
</gene>
<protein>
    <submittedName>
        <fullName evidence="1">Uncharacterized protein</fullName>
    </submittedName>
</protein>
<proteinExistence type="predicted"/>
<dbReference type="eggNOG" id="ENOG502R3JI">
    <property type="taxonomic scope" value="Eukaryota"/>
</dbReference>
<dbReference type="AlphaFoldDB" id="M7ZKS5"/>
<sequence length="318" mass="34300">MAALLTSFSPAFSCPASSSKRPVITTSSFILPVGREHNFPALKTAAARPRLALAWAQNGDARPRARQPPLAGDHFHDEMERITQLYLDIISSDSDFLYAEATAMSARVCLSANKALIMASCVVDSARLNLSAPSEISAETIHGTVRTYAAVFSAAADDSYKKTVNRNTVASFLGALRGLAAVSHILLQGALESLCHGHPRVALSEYAFNSDVENMYREFVQGMRDVEDEIRSASAVKTCRLVVLKEERLGGYGGAGGLSDLSLIGGCEVRREVETDCKEKIRGKEVGVGKETGPQRQLVLFCPKGGATWRLWVGPRPS</sequence>
<name>M7ZKS5_TRIUA</name>
<reference evidence="1" key="1">
    <citation type="journal article" date="2013" name="Nature">
        <title>Draft genome of the wheat A-genome progenitor Triticum urartu.</title>
        <authorList>
            <person name="Ling H.Q."/>
            <person name="Zhao S."/>
            <person name="Liu D."/>
            <person name="Wang J."/>
            <person name="Sun H."/>
            <person name="Zhang C."/>
            <person name="Fan H."/>
            <person name="Li D."/>
            <person name="Dong L."/>
            <person name="Tao Y."/>
            <person name="Gao C."/>
            <person name="Wu H."/>
            <person name="Li Y."/>
            <person name="Cui Y."/>
            <person name="Guo X."/>
            <person name="Zheng S."/>
            <person name="Wang B."/>
            <person name="Yu K."/>
            <person name="Liang Q."/>
            <person name="Yang W."/>
            <person name="Lou X."/>
            <person name="Chen J."/>
            <person name="Feng M."/>
            <person name="Jian J."/>
            <person name="Zhang X."/>
            <person name="Luo G."/>
            <person name="Jiang Y."/>
            <person name="Liu J."/>
            <person name="Wang Z."/>
            <person name="Sha Y."/>
            <person name="Zhang B."/>
            <person name="Wu H."/>
            <person name="Tang D."/>
            <person name="Shen Q."/>
            <person name="Xue P."/>
            <person name="Zou S."/>
            <person name="Wang X."/>
            <person name="Liu X."/>
            <person name="Wang F."/>
            <person name="Yang Y."/>
            <person name="An X."/>
            <person name="Dong Z."/>
            <person name="Zhang K."/>
            <person name="Zhang X."/>
            <person name="Luo M.C."/>
            <person name="Dvorak J."/>
            <person name="Tong Y."/>
            <person name="Wang J."/>
            <person name="Yang H."/>
            <person name="Li Z."/>
            <person name="Wang D."/>
            <person name="Zhang A."/>
            <person name="Wang J."/>
        </authorList>
    </citation>
    <scope>NUCLEOTIDE SEQUENCE</scope>
</reference>
<organism evidence="1">
    <name type="scientific">Triticum urartu</name>
    <name type="common">Red wild einkorn</name>
    <name type="synonym">Crithodium urartu</name>
    <dbReference type="NCBI Taxonomy" id="4572"/>
    <lineage>
        <taxon>Eukaryota</taxon>
        <taxon>Viridiplantae</taxon>
        <taxon>Streptophyta</taxon>
        <taxon>Embryophyta</taxon>
        <taxon>Tracheophyta</taxon>
        <taxon>Spermatophyta</taxon>
        <taxon>Magnoliopsida</taxon>
        <taxon>Liliopsida</taxon>
        <taxon>Poales</taxon>
        <taxon>Poaceae</taxon>
        <taxon>BOP clade</taxon>
        <taxon>Pooideae</taxon>
        <taxon>Triticodae</taxon>
        <taxon>Triticeae</taxon>
        <taxon>Triticinae</taxon>
        <taxon>Triticum</taxon>
    </lineage>
</organism>
<dbReference type="EMBL" id="KD250275">
    <property type="protein sequence ID" value="EMS48689.1"/>
    <property type="molecule type" value="Genomic_DNA"/>
</dbReference>